<dbReference type="GeneID" id="54552225"/>
<evidence type="ECO:0000313" key="4">
    <source>
        <dbReference type="Proteomes" id="UP000800097"/>
    </source>
</evidence>
<dbReference type="Proteomes" id="UP000800097">
    <property type="component" value="Unassembled WGS sequence"/>
</dbReference>
<protein>
    <submittedName>
        <fullName evidence="3">Uncharacterized protein</fullName>
    </submittedName>
</protein>
<feature type="compositionally biased region" description="Polar residues" evidence="2">
    <location>
        <begin position="101"/>
        <end position="110"/>
    </location>
</feature>
<feature type="compositionally biased region" description="Low complexity" evidence="2">
    <location>
        <begin position="115"/>
        <end position="135"/>
    </location>
</feature>
<organism evidence="3 4">
    <name type="scientific">Westerdykella ornata</name>
    <dbReference type="NCBI Taxonomy" id="318751"/>
    <lineage>
        <taxon>Eukaryota</taxon>
        <taxon>Fungi</taxon>
        <taxon>Dikarya</taxon>
        <taxon>Ascomycota</taxon>
        <taxon>Pezizomycotina</taxon>
        <taxon>Dothideomycetes</taxon>
        <taxon>Pleosporomycetidae</taxon>
        <taxon>Pleosporales</taxon>
        <taxon>Sporormiaceae</taxon>
        <taxon>Westerdykella</taxon>
    </lineage>
</organism>
<name>A0A6A6JC03_WESOR</name>
<dbReference type="EMBL" id="ML986512">
    <property type="protein sequence ID" value="KAF2273166.1"/>
    <property type="molecule type" value="Genomic_DNA"/>
</dbReference>
<feature type="compositionally biased region" description="Acidic residues" evidence="2">
    <location>
        <begin position="88"/>
        <end position="97"/>
    </location>
</feature>
<feature type="compositionally biased region" description="Low complexity" evidence="2">
    <location>
        <begin position="57"/>
        <end position="67"/>
    </location>
</feature>
<evidence type="ECO:0000256" key="2">
    <source>
        <dbReference type="SAM" id="MobiDB-lite"/>
    </source>
</evidence>
<dbReference type="RefSeq" id="XP_033650705.1">
    <property type="nucleotide sequence ID" value="XM_033799050.1"/>
</dbReference>
<dbReference type="OrthoDB" id="3753493at2759"/>
<keyword evidence="4" id="KW-1185">Reference proteome</keyword>
<sequence length="369" mass="41525">MFTATSQNMMAHLAARTPVPKVKAFSFSEYRSPENDSDTDSNSSPFQSYNAVDPKPKFSSFPAPAAPNNGQRASNHRNLRLSFNIAAPDEDDVEDQSSEVKQSMTFGTQRDATHSPVPAVAAGSSSVRPPAAVPSQATAFKPRRSSALSTSQYFDAVEEQSATKHMAAIQEEEPVEPAMKKSTNREIANTQRTLKPKPNPEPEPTAADEPYYSPDEYEPHEGDLVIRDAEPSSWIHDFTGRIVTRKDYLPCTRATAADTKRLKRAAKDLIRYEESEDIYAELLDRLKRMIDREDQMAEEQQRPELSVARLARRLRSWLRRIADGQIIAGESPRFIEHQLEWADWLYAAADTGVLHVKTRRCNCKAEWTK</sequence>
<accession>A0A6A6JC03</accession>
<feature type="coiled-coil region" evidence="1">
    <location>
        <begin position="272"/>
        <end position="299"/>
    </location>
</feature>
<evidence type="ECO:0000313" key="3">
    <source>
        <dbReference type="EMBL" id="KAF2273166.1"/>
    </source>
</evidence>
<keyword evidence="1" id="KW-0175">Coiled coil</keyword>
<evidence type="ECO:0000256" key="1">
    <source>
        <dbReference type="SAM" id="Coils"/>
    </source>
</evidence>
<gene>
    <name evidence="3" type="ORF">EI97DRAFT_436234</name>
</gene>
<feature type="region of interest" description="Disordered" evidence="2">
    <location>
        <begin position="30"/>
        <end position="135"/>
    </location>
</feature>
<reference evidence="3" key="1">
    <citation type="journal article" date="2020" name="Stud. Mycol.">
        <title>101 Dothideomycetes genomes: a test case for predicting lifestyles and emergence of pathogens.</title>
        <authorList>
            <person name="Haridas S."/>
            <person name="Albert R."/>
            <person name="Binder M."/>
            <person name="Bloem J."/>
            <person name="Labutti K."/>
            <person name="Salamov A."/>
            <person name="Andreopoulos B."/>
            <person name="Baker S."/>
            <person name="Barry K."/>
            <person name="Bills G."/>
            <person name="Bluhm B."/>
            <person name="Cannon C."/>
            <person name="Castanera R."/>
            <person name="Culley D."/>
            <person name="Daum C."/>
            <person name="Ezra D."/>
            <person name="Gonzalez J."/>
            <person name="Henrissat B."/>
            <person name="Kuo A."/>
            <person name="Liang C."/>
            <person name="Lipzen A."/>
            <person name="Lutzoni F."/>
            <person name="Magnuson J."/>
            <person name="Mondo S."/>
            <person name="Nolan M."/>
            <person name="Ohm R."/>
            <person name="Pangilinan J."/>
            <person name="Park H.-J."/>
            <person name="Ramirez L."/>
            <person name="Alfaro M."/>
            <person name="Sun H."/>
            <person name="Tritt A."/>
            <person name="Yoshinaga Y."/>
            <person name="Zwiers L.-H."/>
            <person name="Turgeon B."/>
            <person name="Goodwin S."/>
            <person name="Spatafora J."/>
            <person name="Crous P."/>
            <person name="Grigoriev I."/>
        </authorList>
    </citation>
    <scope>NUCLEOTIDE SEQUENCE</scope>
    <source>
        <strain evidence="3">CBS 379.55</strain>
    </source>
</reference>
<feature type="region of interest" description="Disordered" evidence="2">
    <location>
        <begin position="170"/>
        <end position="219"/>
    </location>
</feature>
<feature type="compositionally biased region" description="Polar residues" evidence="2">
    <location>
        <begin position="40"/>
        <end position="50"/>
    </location>
</feature>
<proteinExistence type="predicted"/>
<dbReference type="AlphaFoldDB" id="A0A6A6JC03"/>